<dbReference type="SUPFAM" id="SSF50129">
    <property type="entry name" value="GroES-like"/>
    <property type="match status" value="1"/>
</dbReference>
<dbReference type="STRING" id="1860102.ACCAA_110008"/>
<evidence type="ECO:0000256" key="3">
    <source>
        <dbReference type="ARBA" id="ARBA00013190"/>
    </source>
</evidence>
<evidence type="ECO:0000256" key="5">
    <source>
        <dbReference type="ARBA" id="ARBA00022833"/>
    </source>
</evidence>
<name>A0A1A8XI49_9PROT</name>
<dbReference type="SMART" id="SM00829">
    <property type="entry name" value="PKS_ER"/>
    <property type="match status" value="1"/>
</dbReference>
<evidence type="ECO:0000259" key="8">
    <source>
        <dbReference type="SMART" id="SM00829"/>
    </source>
</evidence>
<keyword evidence="10" id="KW-1185">Reference proteome</keyword>
<dbReference type="AlphaFoldDB" id="A0A1A8XI49"/>
<evidence type="ECO:0000256" key="6">
    <source>
        <dbReference type="ARBA" id="ARBA00023002"/>
    </source>
</evidence>
<dbReference type="GO" id="GO:0004022">
    <property type="term" value="F:alcohol dehydrogenase (NAD+) activity"/>
    <property type="evidence" value="ECO:0007669"/>
    <property type="project" value="UniProtKB-EC"/>
</dbReference>
<dbReference type="InterPro" id="IPR002328">
    <property type="entry name" value="ADH_Zn_CS"/>
</dbReference>
<comment type="cofactor">
    <cofactor evidence="1">
        <name>Zn(2+)</name>
        <dbReference type="ChEBI" id="CHEBI:29105"/>
    </cofactor>
</comment>
<dbReference type="CDD" id="cd08298">
    <property type="entry name" value="CAD2"/>
    <property type="match status" value="1"/>
</dbReference>
<feature type="compositionally biased region" description="Pro residues" evidence="7">
    <location>
        <begin position="350"/>
        <end position="359"/>
    </location>
</feature>
<dbReference type="InterPro" id="IPR020843">
    <property type="entry name" value="ER"/>
</dbReference>
<dbReference type="InterPro" id="IPR011032">
    <property type="entry name" value="GroES-like_sf"/>
</dbReference>
<dbReference type="NCBIfam" id="TIGR02822">
    <property type="entry name" value="adh_fam_2"/>
    <property type="match status" value="1"/>
</dbReference>
<dbReference type="GO" id="GO:0005737">
    <property type="term" value="C:cytoplasm"/>
    <property type="evidence" value="ECO:0007669"/>
    <property type="project" value="TreeGrafter"/>
</dbReference>
<dbReference type="EC" id="1.1.1.1" evidence="3"/>
<dbReference type="EMBL" id="FLQX01000013">
    <property type="protein sequence ID" value="SBT03618.1"/>
    <property type="molecule type" value="Genomic_DNA"/>
</dbReference>
<dbReference type="SUPFAM" id="SSF51735">
    <property type="entry name" value="NAD(P)-binding Rossmann-fold domains"/>
    <property type="match status" value="1"/>
</dbReference>
<protein>
    <recommendedName>
        <fullName evidence="3">alcohol dehydrogenase</fullName>
        <ecNumber evidence="3">1.1.1.1</ecNumber>
    </recommendedName>
</protein>
<dbReference type="InterPro" id="IPR013154">
    <property type="entry name" value="ADH-like_N"/>
</dbReference>
<keyword evidence="4" id="KW-0479">Metal-binding</keyword>
<dbReference type="RefSeq" id="WP_186405544.1">
    <property type="nucleotide sequence ID" value="NZ_FLQX01000013.1"/>
</dbReference>
<dbReference type="PANTHER" id="PTHR42940:SF8">
    <property type="entry name" value="VACUOLAR PROTEIN SORTING-ASSOCIATED PROTEIN 11"/>
    <property type="match status" value="1"/>
</dbReference>
<evidence type="ECO:0000256" key="1">
    <source>
        <dbReference type="ARBA" id="ARBA00001947"/>
    </source>
</evidence>
<dbReference type="PANTHER" id="PTHR42940">
    <property type="entry name" value="ALCOHOL DEHYDROGENASE 1-RELATED"/>
    <property type="match status" value="1"/>
</dbReference>
<keyword evidence="5" id="KW-0862">Zinc</keyword>
<proteinExistence type="inferred from homology"/>
<feature type="region of interest" description="Disordered" evidence="7">
    <location>
        <begin position="330"/>
        <end position="359"/>
    </location>
</feature>
<accession>A0A1A8XI49</accession>
<dbReference type="PROSITE" id="PS00059">
    <property type="entry name" value="ADH_ZINC"/>
    <property type="match status" value="1"/>
</dbReference>
<dbReference type="Proteomes" id="UP000199169">
    <property type="component" value="Unassembled WGS sequence"/>
</dbReference>
<reference evidence="9 10" key="1">
    <citation type="submission" date="2016-06" db="EMBL/GenBank/DDBJ databases">
        <authorList>
            <person name="Kjaerup R.B."/>
            <person name="Dalgaard T.S."/>
            <person name="Juul-Madsen H.R."/>
        </authorList>
    </citation>
    <scope>NUCLEOTIDE SEQUENCE [LARGE SCALE GENOMIC DNA]</scope>
    <source>
        <strain evidence="9">3</strain>
    </source>
</reference>
<evidence type="ECO:0000313" key="10">
    <source>
        <dbReference type="Proteomes" id="UP000199169"/>
    </source>
</evidence>
<feature type="domain" description="Enoyl reductase (ER)" evidence="8">
    <location>
        <begin position="10"/>
        <end position="325"/>
    </location>
</feature>
<evidence type="ECO:0000256" key="4">
    <source>
        <dbReference type="ARBA" id="ARBA00022723"/>
    </source>
</evidence>
<keyword evidence="6 9" id="KW-0560">Oxidoreductase</keyword>
<gene>
    <name evidence="9" type="primary">adhA</name>
    <name evidence="9" type="ORF">ACCAA_110008</name>
</gene>
<dbReference type="InterPro" id="IPR036291">
    <property type="entry name" value="NAD(P)-bd_dom_sf"/>
</dbReference>
<comment type="similarity">
    <text evidence="2">Belongs to the zinc-containing alcohol dehydrogenase family.</text>
</comment>
<dbReference type="Gene3D" id="3.40.50.720">
    <property type="entry name" value="NAD(P)-binding Rossmann-like Domain"/>
    <property type="match status" value="1"/>
</dbReference>
<evidence type="ECO:0000256" key="2">
    <source>
        <dbReference type="ARBA" id="ARBA00008072"/>
    </source>
</evidence>
<organism evidence="9 10">
    <name type="scientific">Candidatus Accumulibacter aalborgensis</name>
    <dbReference type="NCBI Taxonomy" id="1860102"/>
    <lineage>
        <taxon>Bacteria</taxon>
        <taxon>Pseudomonadati</taxon>
        <taxon>Pseudomonadota</taxon>
        <taxon>Betaproteobacteria</taxon>
        <taxon>Candidatus Accumulibacter</taxon>
    </lineage>
</organism>
<dbReference type="InterPro" id="IPR014187">
    <property type="entry name" value="ADH_Zn_typ-2"/>
</dbReference>
<dbReference type="GO" id="GO:0008270">
    <property type="term" value="F:zinc ion binding"/>
    <property type="evidence" value="ECO:0007669"/>
    <property type="project" value="InterPro"/>
</dbReference>
<dbReference type="Gene3D" id="3.90.180.10">
    <property type="entry name" value="Medium-chain alcohol dehydrogenases, catalytic domain"/>
    <property type="match status" value="1"/>
</dbReference>
<sequence>MKAMILDAPGEPLRLAEVPRPSAGAGQIVLEVRACGVCRTDLHVIDGDLTQPRLPLVLGHEIVGIVVEKGPGVERFSLGQRVGVPWLGSTCGHCPYCARGAENLCDAAEFTGYTLDGGYADFALADQRYCFALPDAYSDAEAAPLLCAGLIGYRSLVATGDAQRLGIYGFGAAAHIIAQVARWQGREVFAFTKPGDVDGQDFARQLGCAWAGGADQAPPQPMDAAILFAPVGDLVPQALAHTAKGGTVVCAGIHMSPIPEFPYALLWGERHLRSIANLTRRDGDEFFAIAPKAGVQTEVATFPLAAANEALQQLRAGQLRGAAVLITDAGSSNQRQGATPGREKPTATASPPPAAFPLS</sequence>
<dbReference type="Pfam" id="PF08240">
    <property type="entry name" value="ADH_N"/>
    <property type="match status" value="1"/>
</dbReference>
<evidence type="ECO:0000313" key="9">
    <source>
        <dbReference type="EMBL" id="SBT03618.1"/>
    </source>
</evidence>
<evidence type="ECO:0000256" key="7">
    <source>
        <dbReference type="SAM" id="MobiDB-lite"/>
    </source>
</evidence>